<feature type="binding site" evidence="14 15">
    <location>
        <position position="97"/>
    </location>
    <ligand>
        <name>a divalent metal cation</name>
        <dbReference type="ChEBI" id="CHEBI:60240"/>
    </ligand>
</feature>
<comment type="similarity">
    <text evidence="5 14 16">Belongs to the RNase HII family.</text>
</comment>
<protein>
    <recommendedName>
        <fullName evidence="7 14">Ribonuclease HII</fullName>
        <shortName evidence="14">RNase HII</shortName>
        <ecNumber evidence="6 14">3.1.26.4</ecNumber>
    </recommendedName>
</protein>
<evidence type="ECO:0000256" key="15">
    <source>
        <dbReference type="PROSITE-ProRule" id="PRU01319"/>
    </source>
</evidence>
<dbReference type="EMBL" id="CP054051">
    <property type="protein sequence ID" value="QKJ27666.1"/>
    <property type="molecule type" value="Genomic_DNA"/>
</dbReference>
<dbReference type="SUPFAM" id="SSF53098">
    <property type="entry name" value="Ribonuclease H-like"/>
    <property type="match status" value="1"/>
</dbReference>
<dbReference type="CDD" id="cd07182">
    <property type="entry name" value="RNase_HII_bacteria_HII_like"/>
    <property type="match status" value="1"/>
</dbReference>
<dbReference type="HAMAP" id="MF_00052_B">
    <property type="entry name" value="RNase_HII_B"/>
    <property type="match status" value="1"/>
</dbReference>
<dbReference type="PANTHER" id="PTHR10954">
    <property type="entry name" value="RIBONUCLEASE H2 SUBUNIT A"/>
    <property type="match status" value="1"/>
</dbReference>
<name>A0A7L5JRE6_9BACT</name>
<evidence type="ECO:0000256" key="10">
    <source>
        <dbReference type="ARBA" id="ARBA00022723"/>
    </source>
</evidence>
<dbReference type="GO" id="GO:0032299">
    <property type="term" value="C:ribonuclease H2 complex"/>
    <property type="evidence" value="ECO:0007669"/>
    <property type="project" value="TreeGrafter"/>
</dbReference>
<dbReference type="GO" id="GO:0005737">
    <property type="term" value="C:cytoplasm"/>
    <property type="evidence" value="ECO:0007669"/>
    <property type="project" value="UniProtKB-SubCell"/>
</dbReference>
<comment type="function">
    <text evidence="3 14 16">Endonuclease that specifically degrades the RNA of RNA-DNA hybrids.</text>
</comment>
<evidence type="ECO:0000256" key="7">
    <source>
        <dbReference type="ARBA" id="ARBA00019179"/>
    </source>
</evidence>
<dbReference type="InterPro" id="IPR022898">
    <property type="entry name" value="RNase_HII"/>
</dbReference>
<keyword evidence="12 14" id="KW-0378">Hydrolase</keyword>
<evidence type="ECO:0000256" key="6">
    <source>
        <dbReference type="ARBA" id="ARBA00012180"/>
    </source>
</evidence>
<dbReference type="AlphaFoldDB" id="A0A7L5JRE6"/>
<dbReference type="InterPro" id="IPR024567">
    <property type="entry name" value="RNase_HII/HIII_dom"/>
</dbReference>
<reference evidence="18 19" key="1">
    <citation type="submission" date="2020-05" db="EMBL/GenBank/DDBJ databases">
        <title>Complete genome sequencing of Campylobacter and Arcobacter type strains.</title>
        <authorList>
            <person name="Miller W.G."/>
            <person name="Yee E."/>
        </authorList>
    </citation>
    <scope>NUCLEOTIDE SEQUENCE [LARGE SCALE GENOMIC DNA]</scope>
    <source>
        <strain evidence="18 19">LMG 21996</strain>
    </source>
</reference>
<dbReference type="GO" id="GO:0030145">
    <property type="term" value="F:manganese ion binding"/>
    <property type="evidence" value="ECO:0007669"/>
    <property type="project" value="UniProtKB-UniRule"/>
</dbReference>
<evidence type="ECO:0000256" key="1">
    <source>
        <dbReference type="ARBA" id="ARBA00000077"/>
    </source>
</evidence>
<dbReference type="InterPro" id="IPR036397">
    <property type="entry name" value="RNaseH_sf"/>
</dbReference>
<organism evidence="18 19">
    <name type="scientific">Aliarcobacter cibarius</name>
    <dbReference type="NCBI Taxonomy" id="255507"/>
    <lineage>
        <taxon>Bacteria</taxon>
        <taxon>Pseudomonadati</taxon>
        <taxon>Campylobacterota</taxon>
        <taxon>Epsilonproteobacteria</taxon>
        <taxon>Campylobacterales</taxon>
        <taxon>Arcobacteraceae</taxon>
        <taxon>Aliarcobacter</taxon>
    </lineage>
</organism>
<dbReference type="PANTHER" id="PTHR10954:SF18">
    <property type="entry name" value="RIBONUCLEASE HII"/>
    <property type="match status" value="1"/>
</dbReference>
<dbReference type="Pfam" id="PF01351">
    <property type="entry name" value="RNase_HII"/>
    <property type="match status" value="1"/>
</dbReference>
<gene>
    <name evidence="14 18" type="primary">rnhB</name>
    <name evidence="18" type="ORF">ACBT_1769</name>
</gene>
<accession>A0A7L5JRE6</accession>
<dbReference type="GO" id="GO:0004523">
    <property type="term" value="F:RNA-DNA hybrid ribonuclease activity"/>
    <property type="evidence" value="ECO:0007669"/>
    <property type="project" value="UniProtKB-UniRule"/>
</dbReference>
<dbReference type="EC" id="3.1.26.4" evidence="6 14"/>
<evidence type="ECO:0000256" key="9">
    <source>
        <dbReference type="ARBA" id="ARBA00022722"/>
    </source>
</evidence>
<proteinExistence type="inferred from homology"/>
<evidence type="ECO:0000256" key="5">
    <source>
        <dbReference type="ARBA" id="ARBA00007383"/>
    </source>
</evidence>
<evidence type="ECO:0000313" key="18">
    <source>
        <dbReference type="EMBL" id="QKJ27666.1"/>
    </source>
</evidence>
<dbReference type="RefSeq" id="WP_024775875.1">
    <property type="nucleotide sequence ID" value="NZ_CP054051.1"/>
</dbReference>
<comment type="catalytic activity">
    <reaction evidence="1 14 15 16">
        <text>Endonucleolytic cleavage to 5'-phosphomonoester.</text>
        <dbReference type="EC" id="3.1.26.4"/>
    </reaction>
</comment>
<keyword evidence="9 14" id="KW-0540">Nuclease</keyword>
<dbReference type="NCBIfam" id="NF000595">
    <property type="entry name" value="PRK00015.1-3"/>
    <property type="match status" value="1"/>
</dbReference>
<keyword evidence="8 14" id="KW-0963">Cytoplasm</keyword>
<dbReference type="InterPro" id="IPR012337">
    <property type="entry name" value="RNaseH-like_sf"/>
</dbReference>
<keyword evidence="10 14" id="KW-0479">Metal-binding</keyword>
<comment type="cofactor">
    <cofactor evidence="14 15">
        <name>Mn(2+)</name>
        <dbReference type="ChEBI" id="CHEBI:29035"/>
    </cofactor>
    <cofactor evidence="14 15">
        <name>Mg(2+)</name>
        <dbReference type="ChEBI" id="CHEBI:18420"/>
    </cofactor>
    <text evidence="14 15">Manganese or magnesium. Binds 1 divalent metal ion per monomer in the absence of substrate. May bind a second metal ion after substrate binding.</text>
</comment>
<evidence type="ECO:0000256" key="12">
    <source>
        <dbReference type="ARBA" id="ARBA00022801"/>
    </source>
</evidence>
<comment type="subcellular location">
    <subcellularLocation>
        <location evidence="4 14">Cytoplasm</location>
    </subcellularLocation>
</comment>
<evidence type="ECO:0000313" key="19">
    <source>
        <dbReference type="Proteomes" id="UP000509513"/>
    </source>
</evidence>
<evidence type="ECO:0000256" key="8">
    <source>
        <dbReference type="ARBA" id="ARBA00022490"/>
    </source>
</evidence>
<dbReference type="Gene3D" id="3.30.420.10">
    <property type="entry name" value="Ribonuclease H-like superfamily/Ribonuclease H"/>
    <property type="match status" value="1"/>
</dbReference>
<dbReference type="GO" id="GO:0043137">
    <property type="term" value="P:DNA replication, removal of RNA primer"/>
    <property type="evidence" value="ECO:0007669"/>
    <property type="project" value="TreeGrafter"/>
</dbReference>
<dbReference type="GO" id="GO:0003723">
    <property type="term" value="F:RNA binding"/>
    <property type="evidence" value="ECO:0007669"/>
    <property type="project" value="UniProtKB-UniRule"/>
</dbReference>
<comment type="cofactor">
    <cofactor evidence="2">
        <name>Mg(2+)</name>
        <dbReference type="ChEBI" id="CHEBI:18420"/>
    </cofactor>
</comment>
<feature type="binding site" evidence="14 15">
    <location>
        <position position="8"/>
    </location>
    <ligand>
        <name>a divalent metal cation</name>
        <dbReference type="ChEBI" id="CHEBI:60240"/>
    </ligand>
</feature>
<evidence type="ECO:0000256" key="16">
    <source>
        <dbReference type="RuleBase" id="RU003515"/>
    </source>
</evidence>
<evidence type="ECO:0000256" key="2">
    <source>
        <dbReference type="ARBA" id="ARBA00001946"/>
    </source>
</evidence>
<keyword evidence="11 14" id="KW-0255">Endonuclease</keyword>
<dbReference type="InterPro" id="IPR001352">
    <property type="entry name" value="RNase_HII/HIII"/>
</dbReference>
<keyword evidence="13 14" id="KW-0464">Manganese</keyword>
<evidence type="ECO:0000256" key="13">
    <source>
        <dbReference type="ARBA" id="ARBA00023211"/>
    </source>
</evidence>
<evidence type="ECO:0000259" key="17">
    <source>
        <dbReference type="PROSITE" id="PS51975"/>
    </source>
</evidence>
<feature type="binding site" evidence="14 15">
    <location>
        <position position="9"/>
    </location>
    <ligand>
        <name>a divalent metal cation</name>
        <dbReference type="ChEBI" id="CHEBI:60240"/>
    </ligand>
</feature>
<feature type="domain" description="RNase H type-2" evidence="17">
    <location>
        <begin position="2"/>
        <end position="186"/>
    </location>
</feature>
<dbReference type="OrthoDB" id="9803420at2"/>
<dbReference type="KEGG" id="acib:ACBT_1769"/>
<evidence type="ECO:0000256" key="11">
    <source>
        <dbReference type="ARBA" id="ARBA00022759"/>
    </source>
</evidence>
<sequence>MKKLCGIDEAGRGPLAGPLVVAGVILLEEIIGLNDSKVLSEKKRKELFDKIIEKSKYHIVFKSAKEIDEFGISSCLKNSILEIIDNLKEFSDSFLMDGNTNFGIQILQKEIKADAKYPQVSAASILAKVSRDRFMVEISKEFEEFDFKKHKGYGTKAHIEAIKKFGRSSIHRTSYKIKGIDDKEEYIKSLFED</sequence>
<evidence type="ECO:0000256" key="3">
    <source>
        <dbReference type="ARBA" id="ARBA00004065"/>
    </source>
</evidence>
<evidence type="ECO:0000256" key="4">
    <source>
        <dbReference type="ARBA" id="ARBA00004496"/>
    </source>
</evidence>
<evidence type="ECO:0000256" key="14">
    <source>
        <dbReference type="HAMAP-Rule" id="MF_00052"/>
    </source>
</evidence>
<dbReference type="Proteomes" id="UP000509513">
    <property type="component" value="Chromosome"/>
</dbReference>
<dbReference type="PROSITE" id="PS51975">
    <property type="entry name" value="RNASE_H_2"/>
    <property type="match status" value="1"/>
</dbReference>
<dbReference type="GO" id="GO:0006298">
    <property type="term" value="P:mismatch repair"/>
    <property type="evidence" value="ECO:0007669"/>
    <property type="project" value="TreeGrafter"/>
</dbReference>